<dbReference type="EMBL" id="JBHTGL010000005">
    <property type="protein sequence ID" value="MFD0622125.1"/>
    <property type="molecule type" value="Genomic_DNA"/>
</dbReference>
<gene>
    <name evidence="1" type="ORF">ACFQ2K_04185</name>
</gene>
<name>A0ABW2WQ72_9ACTN</name>
<organism evidence="1 2">
    <name type="scientific">Streptomyces sanglieri</name>
    <dbReference type="NCBI Taxonomy" id="193460"/>
    <lineage>
        <taxon>Bacteria</taxon>
        <taxon>Bacillati</taxon>
        <taxon>Actinomycetota</taxon>
        <taxon>Actinomycetes</taxon>
        <taxon>Kitasatosporales</taxon>
        <taxon>Streptomycetaceae</taxon>
        <taxon>Streptomyces</taxon>
    </lineage>
</organism>
<dbReference type="Proteomes" id="UP001596915">
    <property type="component" value="Unassembled WGS sequence"/>
</dbReference>
<accession>A0ABW2WQ72</accession>
<reference evidence="2" key="1">
    <citation type="journal article" date="2019" name="Int. J. Syst. Evol. Microbiol.">
        <title>The Global Catalogue of Microorganisms (GCM) 10K type strain sequencing project: providing services to taxonomists for standard genome sequencing and annotation.</title>
        <authorList>
            <consortium name="The Broad Institute Genomics Platform"/>
            <consortium name="The Broad Institute Genome Sequencing Center for Infectious Disease"/>
            <person name="Wu L."/>
            <person name="Ma J."/>
        </authorList>
    </citation>
    <scope>NUCLEOTIDE SEQUENCE [LARGE SCALE GENOMIC DNA]</scope>
    <source>
        <strain evidence="2">JCM 12607</strain>
    </source>
</reference>
<evidence type="ECO:0000313" key="2">
    <source>
        <dbReference type="Proteomes" id="UP001596915"/>
    </source>
</evidence>
<keyword evidence="2" id="KW-1185">Reference proteome</keyword>
<evidence type="ECO:0000313" key="1">
    <source>
        <dbReference type="EMBL" id="MFD0622125.1"/>
    </source>
</evidence>
<comment type="caution">
    <text evidence="1">The sequence shown here is derived from an EMBL/GenBank/DDBJ whole genome shotgun (WGS) entry which is preliminary data.</text>
</comment>
<sequence>MADVWVLTNPIDKSDQQLIRADVITGVLHDKEGVFARCAGQEKPVPLVERSTSFDKLDPLPPGFHLAFVQALNQARQVARKDIQVVRATWSIGQQRWEWLAEDIDLLDQF</sequence>
<proteinExistence type="predicted"/>
<protein>
    <submittedName>
        <fullName evidence="1">Uncharacterized protein</fullName>
    </submittedName>
</protein>